<sequence>MVVQEIGYGDESVRKSAAEAGGQALVDVDYDDLVDVVLLWFRDDEGELVDALVDTMPGLAENSIVWVPTPKSGRDGSMEPSDISDAAVTAGLAQTSSIGAAPDWTGTLLASAKAARSRR</sequence>
<proteinExistence type="predicted"/>
<dbReference type="EMBL" id="CP024985">
    <property type="protein sequence ID" value="ATZ29214.1"/>
    <property type="molecule type" value="Genomic_DNA"/>
</dbReference>
<evidence type="ECO:0000313" key="1">
    <source>
        <dbReference type="EMBL" id="ATZ29214.1"/>
    </source>
</evidence>
<evidence type="ECO:0000313" key="2">
    <source>
        <dbReference type="Proteomes" id="UP000231791"/>
    </source>
</evidence>
<dbReference type="Pfam" id="PF11253">
    <property type="entry name" value="DUF3052"/>
    <property type="match status" value="1"/>
</dbReference>
<dbReference type="RefSeq" id="WP_078950203.1">
    <property type="nucleotide sequence ID" value="NZ_CP073778.1"/>
</dbReference>
<reference evidence="1 2" key="1">
    <citation type="submission" date="2017-11" db="EMBL/GenBank/DDBJ databases">
        <title>Complete genome sequence of Streptomyces lavendulae subsp. lavendulae CCM 3239 (formerly 'Streptomyces aureofaciens CCM 3239'), the producer of the angucycline-type antibiotic auricin.</title>
        <authorList>
            <person name="Busche T."/>
            <person name="Novakova R."/>
            <person name="Al'Dilaimi A."/>
            <person name="Homerova D."/>
            <person name="Feckova L."/>
            <person name="Rezuchova B."/>
            <person name="Mingyar E."/>
            <person name="Csolleiova D."/>
            <person name="Bekeova C."/>
            <person name="Winkler A."/>
            <person name="Sevcikova B."/>
            <person name="Kalinowski J."/>
            <person name="Kormanec J."/>
            <person name="Ruckert C."/>
        </authorList>
    </citation>
    <scope>NUCLEOTIDE SEQUENCE [LARGE SCALE GENOMIC DNA]</scope>
    <source>
        <strain evidence="1 2">CCM 3239</strain>
    </source>
</reference>
<gene>
    <name evidence="1" type="ORF">SLAV_37245</name>
</gene>
<organism evidence="1 2">
    <name type="scientific">Streptomyces lavendulae subsp. lavendulae</name>
    <dbReference type="NCBI Taxonomy" id="58340"/>
    <lineage>
        <taxon>Bacteria</taxon>
        <taxon>Bacillati</taxon>
        <taxon>Actinomycetota</taxon>
        <taxon>Actinomycetes</taxon>
        <taxon>Kitasatosporales</taxon>
        <taxon>Streptomycetaceae</taxon>
        <taxon>Streptomyces</taxon>
    </lineage>
</organism>
<keyword evidence="2" id="KW-1185">Reference proteome</keyword>
<accession>A0A2K8PR65</accession>
<protein>
    <submittedName>
        <fullName evidence="1">Uncharacterized protein</fullName>
    </submittedName>
</protein>
<dbReference type="AlphaFoldDB" id="A0A2K8PR65"/>
<dbReference type="OrthoDB" id="5185945at2"/>
<dbReference type="KEGG" id="slx:SLAV_37245"/>
<name>A0A2K8PR65_STRLA</name>
<dbReference type="InterPro" id="IPR021412">
    <property type="entry name" value="DUF3052"/>
</dbReference>
<dbReference type="Proteomes" id="UP000231791">
    <property type="component" value="Chromosome"/>
</dbReference>